<dbReference type="Proteomes" id="UP000009131">
    <property type="component" value="Unassembled WGS sequence"/>
</dbReference>
<dbReference type="STRING" id="764103.G7E8N5"/>
<keyword evidence="6 10" id="KW-0333">Golgi apparatus</keyword>
<evidence type="ECO:0000256" key="7">
    <source>
        <dbReference type="ARBA" id="ARBA00023136"/>
    </source>
</evidence>
<dbReference type="SMART" id="SM01087">
    <property type="entry name" value="COG6"/>
    <property type="match status" value="1"/>
</dbReference>
<dbReference type="GO" id="GO:0015031">
    <property type="term" value="P:protein transport"/>
    <property type="evidence" value="ECO:0007669"/>
    <property type="project" value="UniProtKB-KW"/>
</dbReference>
<evidence type="ECO:0000256" key="4">
    <source>
        <dbReference type="ARBA" id="ARBA00022448"/>
    </source>
</evidence>
<evidence type="ECO:0000256" key="5">
    <source>
        <dbReference type="ARBA" id="ARBA00022927"/>
    </source>
</evidence>
<dbReference type="InterPro" id="IPR010490">
    <property type="entry name" value="COG6"/>
</dbReference>
<comment type="caution">
    <text evidence="13">The sequence shown here is derived from an EMBL/GenBank/DDBJ whole genome shotgun (WGS) entry which is preliminary data.</text>
</comment>
<dbReference type="OMA" id="HSCLDFF"/>
<evidence type="ECO:0000256" key="10">
    <source>
        <dbReference type="RuleBase" id="RU365075"/>
    </source>
</evidence>
<dbReference type="GO" id="GO:0006891">
    <property type="term" value="P:intra-Golgi vesicle-mediated transport"/>
    <property type="evidence" value="ECO:0007669"/>
    <property type="project" value="UniProtKB-UniRule"/>
</dbReference>
<dbReference type="OrthoDB" id="272987at2759"/>
<evidence type="ECO:0000259" key="11">
    <source>
        <dbReference type="Pfam" id="PF06419"/>
    </source>
</evidence>
<sequence length="681" mass="75282">MMRSPASPTTAGGDVSIVGSSGGLSRNAIALKVSKILSTAYEDSAAIAALDTLAQCQLAPSTLSASNATNDTPAQTRTGQLSLRREVERRMQLESKKFLEAFAQVNSDLSSLQSHVDEMHSACSDVEQRLKSAHDSTRHLLEHADGLRQQRTITTQRQLLADVFTARFTLDDDELRLLNSREVNVGPSLFAVMDKVERIRQDCRVLMGGESGTSSQAGLDIMASSSQYLETAYQKIYKWCAFQVRGYASDVLEVSPRMKDAIRRLKARPDLLSEITDLLGQSRSTTVLNAFLAALTRGGLNGLPRPIEMHAHDPIRYVGDMLAWVHQATAGEREFLDSLFDTKSDGRKTGQARGELKPDDERGLDEVRIRNLLDRCLEGCGRPLRLRIKQTVDSQKGSIPAYQIANLITFYKITMDRTIGADALLSKTLTDINTEAYESFFETVDTQGRSLLRFIQPPSIDLSPPLSLRDTLVTLREIMQVYDSSLVDEQDRENEFRDVLDAALDPALMMCKEMGEMRPQPWDRAIFGLNCIGLVKESLEPFSFTSERIASLTKDQDKFVDILIDEHFTGLLKDSGLTVPHKAVVDSSEASLAKRCPASALITAAKVFDAFLTQLDTLSSNRLALLSSNLLASQIHRQALVKLAEAYKQIWLAVREADSGFEDTTTLLTRSPEDAANVLGV</sequence>
<name>G7E8N5_MIXOS</name>
<evidence type="ECO:0000256" key="6">
    <source>
        <dbReference type="ARBA" id="ARBA00023034"/>
    </source>
</evidence>
<reference evidence="13 14" key="1">
    <citation type="journal article" date="2011" name="J. Gen. Appl. Microbiol.">
        <title>Draft genome sequencing of the enigmatic basidiomycete Mixia osmundae.</title>
        <authorList>
            <person name="Nishida H."/>
            <person name="Nagatsuka Y."/>
            <person name="Sugiyama J."/>
        </authorList>
    </citation>
    <scope>NUCLEOTIDE SEQUENCE [LARGE SCALE GENOMIC DNA]</scope>
    <source>
        <strain evidence="14">CBS 9802 / IAM 14324 / JCM 22182 / KY 12970</strain>
    </source>
</reference>
<dbReference type="Pfam" id="PF20653">
    <property type="entry name" value="COG6_C"/>
    <property type="match status" value="1"/>
</dbReference>
<dbReference type="InterPro" id="IPR048368">
    <property type="entry name" value="COG6_N"/>
</dbReference>
<comment type="subunit">
    <text evidence="10">Component of the conserved oligomeric Golgi complex.</text>
</comment>
<protein>
    <recommendedName>
        <fullName evidence="3 10">Conserved oligomeric Golgi complex subunit 6</fullName>
        <shortName evidence="10">COG complex subunit 6</shortName>
    </recommendedName>
    <alternativeName>
        <fullName evidence="8 10">Component of oligomeric Golgi complex 6</fullName>
    </alternativeName>
</protein>
<accession>G7E8N5</accession>
<feature type="domain" description="Conserved Oligomeric Golgi complex subunit 6 C-terminal" evidence="12">
    <location>
        <begin position="216"/>
        <end position="678"/>
    </location>
</feature>
<comment type="similarity">
    <text evidence="2 10">Belongs to the COG6 family.</text>
</comment>
<comment type="function">
    <text evidence="10">Acts as component of the peripheral membrane COG complex that is involved in intra-Golgi protein trafficking. COG is located at the cis-Golgi, and regulates tethering of retrograde intra-Golgi vesicles and possibly a number of other membrane trafficking events.</text>
</comment>
<dbReference type="AlphaFoldDB" id="G7E8N5"/>
<keyword evidence="7 10" id="KW-0472">Membrane</keyword>
<dbReference type="InterPro" id="IPR048369">
    <property type="entry name" value="COG6_C"/>
</dbReference>
<dbReference type="InParanoid" id="G7E8N5"/>
<evidence type="ECO:0000256" key="9">
    <source>
        <dbReference type="ARBA" id="ARBA00043873"/>
    </source>
</evidence>
<dbReference type="HOGENOM" id="CLU_011361_2_0_1"/>
<keyword evidence="5 10" id="KW-0653">Protein transport</keyword>
<keyword evidence="14" id="KW-1185">Reference proteome</keyword>
<gene>
    <name evidence="13" type="primary">Mo06203</name>
    <name evidence="13" type="ORF">E5Q_06203</name>
</gene>
<keyword evidence="4 10" id="KW-0813">Transport</keyword>
<dbReference type="PANTHER" id="PTHR21506">
    <property type="entry name" value="COMPONENT OF OLIGOMERIC GOLGI COMPLEX 6"/>
    <property type="match status" value="1"/>
</dbReference>
<evidence type="ECO:0000313" key="14">
    <source>
        <dbReference type="Proteomes" id="UP000009131"/>
    </source>
</evidence>
<evidence type="ECO:0000256" key="1">
    <source>
        <dbReference type="ARBA" id="ARBA00004395"/>
    </source>
</evidence>
<feature type="domain" description="Conserved oligomeric complex COG6 N-terminal" evidence="11">
    <location>
        <begin position="82"/>
        <end position="180"/>
    </location>
</feature>
<dbReference type="eggNOG" id="KOG3758">
    <property type="taxonomic scope" value="Eukaryota"/>
</dbReference>
<evidence type="ECO:0000256" key="3">
    <source>
        <dbReference type="ARBA" id="ARBA00020973"/>
    </source>
</evidence>
<dbReference type="Pfam" id="PF06419">
    <property type="entry name" value="COG6_N"/>
    <property type="match status" value="1"/>
</dbReference>
<evidence type="ECO:0000313" key="13">
    <source>
        <dbReference type="EMBL" id="GAA99503.1"/>
    </source>
</evidence>
<evidence type="ECO:0000256" key="2">
    <source>
        <dbReference type="ARBA" id="ARBA00011023"/>
    </source>
</evidence>
<comment type="function">
    <text evidence="9">Acts as a component of the peripheral membrane COG complex that is involved in intra-Golgi protein trafficking. COG is located at the cis-Golgi, and regulates tethering of retrograde intra-Golgi vesicles and possibly a number of other membrane trafficking events.</text>
</comment>
<evidence type="ECO:0000259" key="12">
    <source>
        <dbReference type="Pfam" id="PF20653"/>
    </source>
</evidence>
<dbReference type="FunCoup" id="G7E8N5">
    <property type="interactions" value="235"/>
</dbReference>
<comment type="subcellular location">
    <subcellularLocation>
        <location evidence="1 10">Golgi apparatus membrane</location>
        <topology evidence="1 10">Peripheral membrane protein</topology>
    </subcellularLocation>
</comment>
<reference evidence="13 14" key="2">
    <citation type="journal article" date="2012" name="Open Biol.">
        <title>Characteristics of nucleosomes and linker DNA regions on the genome of the basidiomycete Mixia osmundae revealed by mono- and dinucleosome mapping.</title>
        <authorList>
            <person name="Nishida H."/>
            <person name="Kondo S."/>
            <person name="Matsumoto T."/>
            <person name="Suzuki Y."/>
            <person name="Yoshikawa H."/>
            <person name="Taylor T.D."/>
            <person name="Sugiyama J."/>
        </authorList>
    </citation>
    <scope>NUCLEOTIDE SEQUENCE [LARGE SCALE GENOMIC DNA]</scope>
    <source>
        <strain evidence="14">CBS 9802 / IAM 14324 / JCM 22182 / KY 12970</strain>
    </source>
</reference>
<dbReference type="GO" id="GO:0017119">
    <property type="term" value="C:Golgi transport complex"/>
    <property type="evidence" value="ECO:0007669"/>
    <property type="project" value="UniProtKB-UniRule"/>
</dbReference>
<evidence type="ECO:0000256" key="8">
    <source>
        <dbReference type="ARBA" id="ARBA00031348"/>
    </source>
</evidence>
<proteinExistence type="inferred from homology"/>
<dbReference type="EMBL" id="BABT02000220">
    <property type="protein sequence ID" value="GAA99503.1"/>
    <property type="molecule type" value="Genomic_DNA"/>
</dbReference>
<organism evidence="13 14">
    <name type="scientific">Mixia osmundae (strain CBS 9802 / IAM 14324 / JCM 22182 / KY 12970)</name>
    <dbReference type="NCBI Taxonomy" id="764103"/>
    <lineage>
        <taxon>Eukaryota</taxon>
        <taxon>Fungi</taxon>
        <taxon>Dikarya</taxon>
        <taxon>Basidiomycota</taxon>
        <taxon>Pucciniomycotina</taxon>
        <taxon>Mixiomycetes</taxon>
        <taxon>Mixiales</taxon>
        <taxon>Mixiaceae</taxon>
        <taxon>Mixia</taxon>
    </lineage>
</organism>
<dbReference type="GO" id="GO:0000139">
    <property type="term" value="C:Golgi membrane"/>
    <property type="evidence" value="ECO:0007669"/>
    <property type="project" value="UniProtKB-SubCell"/>
</dbReference>
<dbReference type="RefSeq" id="XP_014568731.1">
    <property type="nucleotide sequence ID" value="XM_014713245.1"/>
</dbReference>
<dbReference type="PANTHER" id="PTHR21506:SF0">
    <property type="entry name" value="CONSERVED OLIGOMERIC GOLGI COMPLEX SUBUNIT 6"/>
    <property type="match status" value="1"/>
</dbReference>